<proteinExistence type="predicted"/>
<gene>
    <name evidence="1" type="ORF">LSAA_4458</name>
</gene>
<evidence type="ECO:0000313" key="1">
    <source>
        <dbReference type="EMBL" id="CAF2832085.1"/>
    </source>
</evidence>
<dbReference type="EMBL" id="HG994592">
    <property type="protein sequence ID" value="CAF2832085.1"/>
    <property type="molecule type" value="Genomic_DNA"/>
</dbReference>
<sequence>MFCHSIRLMGSLSAIPAATGSLLHNWEVHKQFEDNNNDGSITAWDGGEVEILNDESTLGVDDNILASSTTSDNNEVENKVDDISTSSIDCTQSQQLDISNNVETK</sequence>
<keyword evidence="2" id="KW-1185">Reference proteome</keyword>
<organism evidence="1 2">
    <name type="scientific">Lepeophtheirus salmonis</name>
    <name type="common">Salmon louse</name>
    <name type="synonym">Caligus salmonis</name>
    <dbReference type="NCBI Taxonomy" id="72036"/>
    <lineage>
        <taxon>Eukaryota</taxon>
        <taxon>Metazoa</taxon>
        <taxon>Ecdysozoa</taxon>
        <taxon>Arthropoda</taxon>
        <taxon>Crustacea</taxon>
        <taxon>Multicrustacea</taxon>
        <taxon>Hexanauplia</taxon>
        <taxon>Copepoda</taxon>
        <taxon>Siphonostomatoida</taxon>
        <taxon>Caligidae</taxon>
        <taxon>Lepeophtheirus</taxon>
    </lineage>
</organism>
<dbReference type="Proteomes" id="UP000675881">
    <property type="component" value="Chromosome 13"/>
</dbReference>
<evidence type="ECO:0000313" key="2">
    <source>
        <dbReference type="Proteomes" id="UP000675881"/>
    </source>
</evidence>
<name>A0A7R8CNR2_LEPSM</name>
<reference evidence="1" key="1">
    <citation type="submission" date="2021-02" db="EMBL/GenBank/DDBJ databases">
        <authorList>
            <person name="Bekaert M."/>
        </authorList>
    </citation>
    <scope>NUCLEOTIDE SEQUENCE</scope>
    <source>
        <strain evidence="1">IoA-00</strain>
    </source>
</reference>
<protein>
    <submittedName>
        <fullName evidence="1">(salmon louse) hypothetical protein</fullName>
    </submittedName>
</protein>
<accession>A0A7R8CNR2</accession>
<dbReference type="AlphaFoldDB" id="A0A7R8CNR2"/>